<dbReference type="Pfam" id="PF07727">
    <property type="entry name" value="RVT_2"/>
    <property type="match status" value="1"/>
</dbReference>
<proteinExistence type="predicted"/>
<keyword evidence="3" id="KW-0378">Hydrolase</keyword>
<dbReference type="PANTHER" id="PTHR42648">
    <property type="entry name" value="TRANSPOSASE, PUTATIVE-RELATED"/>
    <property type="match status" value="1"/>
</dbReference>
<sequence length="463" mass="53349">MSKIPVKGKGKIFIELKNGGHQFISNVYNVLEMKANILSMGQLLEKGYGIHMKDMSLYLRDDKKWSLIARVPMSSNMMFLMNIHHEVPKCLKACIIDNQLWLWHLRLGHLKFRERGFSTFKKFKALVEKHNGYQIKEMRFDRGGEFTSKEFKAFCEENSIRRPLTILYSPQQNGVVERKNRSIMNMTRSMLKNKNFPKEFWAEAVDCAIYLSNQCQMRSNNVKIFDDFKNEMAKEFEMTDISLMSYYLAIEINQRDDEIFISQEFKFLLNKTLQYSSFLHAIPLEPSRADCSELMDVLDLADMVFASENDENDELRWLVLLIDDASVLKSWEISKFSLASSSKFHVVELFSSVKRQCEVSVSHRLELDFDGNFSLDGGLGDDVAFPLDPNSAVSADTNVMTSISFHAKTLEVALGKEGFKDVSDIQLKKLTTSSSDSDKENVLQELVKELRQQLGKKIVNFVI</sequence>
<gene>
    <name evidence="5" type="ORF">RJ640_004252</name>
</gene>
<evidence type="ECO:0000256" key="3">
    <source>
        <dbReference type="ARBA" id="ARBA00022801"/>
    </source>
</evidence>
<reference evidence="5" key="1">
    <citation type="submission" date="2022-12" db="EMBL/GenBank/DDBJ databases">
        <title>Draft genome assemblies for two species of Escallonia (Escalloniales).</title>
        <authorList>
            <person name="Chanderbali A."/>
            <person name="Dervinis C."/>
            <person name="Anghel I."/>
            <person name="Soltis D."/>
            <person name="Soltis P."/>
            <person name="Zapata F."/>
        </authorList>
    </citation>
    <scope>NUCLEOTIDE SEQUENCE</scope>
    <source>
        <strain evidence="5">UCBG92.1500</strain>
        <tissue evidence="5">Leaf</tissue>
    </source>
</reference>
<dbReference type="InterPro" id="IPR001584">
    <property type="entry name" value="Integrase_cat-core"/>
</dbReference>
<dbReference type="InterPro" id="IPR054722">
    <property type="entry name" value="PolX-like_BBD"/>
</dbReference>
<dbReference type="SUPFAM" id="SSF53098">
    <property type="entry name" value="Ribonuclease H-like"/>
    <property type="match status" value="1"/>
</dbReference>
<dbReference type="AlphaFoldDB" id="A0AA88UNK7"/>
<keyword evidence="2" id="KW-0479">Metal-binding</keyword>
<dbReference type="Proteomes" id="UP001187471">
    <property type="component" value="Unassembled WGS sequence"/>
</dbReference>
<evidence type="ECO:0000313" key="5">
    <source>
        <dbReference type="EMBL" id="KAK2991724.1"/>
    </source>
</evidence>
<dbReference type="InterPro" id="IPR036397">
    <property type="entry name" value="RNaseH_sf"/>
</dbReference>
<keyword evidence="1" id="KW-0645">Protease</keyword>
<evidence type="ECO:0000259" key="4">
    <source>
        <dbReference type="PROSITE" id="PS50994"/>
    </source>
</evidence>
<comment type="caution">
    <text evidence="5">The sequence shown here is derived from an EMBL/GenBank/DDBJ whole genome shotgun (WGS) entry which is preliminary data.</text>
</comment>
<organism evidence="5 6">
    <name type="scientific">Escallonia rubra</name>
    <dbReference type="NCBI Taxonomy" id="112253"/>
    <lineage>
        <taxon>Eukaryota</taxon>
        <taxon>Viridiplantae</taxon>
        <taxon>Streptophyta</taxon>
        <taxon>Embryophyta</taxon>
        <taxon>Tracheophyta</taxon>
        <taxon>Spermatophyta</taxon>
        <taxon>Magnoliopsida</taxon>
        <taxon>eudicotyledons</taxon>
        <taxon>Gunneridae</taxon>
        <taxon>Pentapetalae</taxon>
        <taxon>asterids</taxon>
        <taxon>campanulids</taxon>
        <taxon>Escalloniales</taxon>
        <taxon>Escalloniaceae</taxon>
        <taxon>Escallonia</taxon>
    </lineage>
</organism>
<dbReference type="InterPro" id="IPR039537">
    <property type="entry name" value="Retrotran_Ty1/copia-like"/>
</dbReference>
<dbReference type="PANTHER" id="PTHR42648:SF18">
    <property type="entry name" value="RETROTRANSPOSON, UNCLASSIFIED-LIKE PROTEIN"/>
    <property type="match status" value="1"/>
</dbReference>
<feature type="domain" description="Integrase catalytic" evidence="4">
    <location>
        <begin position="68"/>
        <end position="233"/>
    </location>
</feature>
<dbReference type="GO" id="GO:0008233">
    <property type="term" value="F:peptidase activity"/>
    <property type="evidence" value="ECO:0007669"/>
    <property type="project" value="UniProtKB-KW"/>
</dbReference>
<dbReference type="GO" id="GO:0046872">
    <property type="term" value="F:metal ion binding"/>
    <property type="evidence" value="ECO:0007669"/>
    <property type="project" value="UniProtKB-KW"/>
</dbReference>
<keyword evidence="6" id="KW-1185">Reference proteome</keyword>
<evidence type="ECO:0000256" key="2">
    <source>
        <dbReference type="ARBA" id="ARBA00022723"/>
    </source>
</evidence>
<evidence type="ECO:0000313" key="6">
    <source>
        <dbReference type="Proteomes" id="UP001187471"/>
    </source>
</evidence>
<evidence type="ECO:0000256" key="1">
    <source>
        <dbReference type="ARBA" id="ARBA00022670"/>
    </source>
</evidence>
<dbReference type="GO" id="GO:0015074">
    <property type="term" value="P:DNA integration"/>
    <property type="evidence" value="ECO:0007669"/>
    <property type="project" value="InterPro"/>
</dbReference>
<dbReference type="Gene3D" id="3.30.420.10">
    <property type="entry name" value="Ribonuclease H-like superfamily/Ribonuclease H"/>
    <property type="match status" value="1"/>
</dbReference>
<dbReference type="EMBL" id="JAVXUO010000478">
    <property type="protein sequence ID" value="KAK2991724.1"/>
    <property type="molecule type" value="Genomic_DNA"/>
</dbReference>
<name>A0AA88UNK7_9ASTE</name>
<dbReference type="InterPro" id="IPR013103">
    <property type="entry name" value="RVT_2"/>
</dbReference>
<protein>
    <recommendedName>
        <fullName evidence="4">Integrase catalytic domain-containing protein</fullName>
    </recommendedName>
</protein>
<dbReference type="PROSITE" id="PS50994">
    <property type="entry name" value="INTEGRASE"/>
    <property type="match status" value="1"/>
</dbReference>
<dbReference type="InterPro" id="IPR012337">
    <property type="entry name" value="RNaseH-like_sf"/>
</dbReference>
<dbReference type="GO" id="GO:0003676">
    <property type="term" value="F:nucleic acid binding"/>
    <property type="evidence" value="ECO:0007669"/>
    <property type="project" value="InterPro"/>
</dbReference>
<dbReference type="Pfam" id="PF22936">
    <property type="entry name" value="Pol_BBD"/>
    <property type="match status" value="1"/>
</dbReference>
<accession>A0AA88UNK7</accession>
<dbReference type="GO" id="GO:0006508">
    <property type="term" value="P:proteolysis"/>
    <property type="evidence" value="ECO:0007669"/>
    <property type="project" value="UniProtKB-KW"/>
</dbReference>